<name>A0A699U9U2_TANCI</name>
<sequence length="76" mass="8197">VFGSSTLQPVTLQFGGGEHLADIVVQLTAQAMTLCFLDLQHVIGQLLRLELYGLAGATHAITDAQQGEHINQRQRG</sequence>
<reference evidence="1" key="1">
    <citation type="journal article" date="2019" name="Sci. Rep.">
        <title>Draft genome of Tanacetum cinerariifolium, the natural source of mosquito coil.</title>
        <authorList>
            <person name="Yamashiro T."/>
            <person name="Shiraishi A."/>
            <person name="Satake H."/>
            <person name="Nakayama K."/>
        </authorList>
    </citation>
    <scope>NUCLEOTIDE SEQUENCE</scope>
</reference>
<proteinExistence type="predicted"/>
<comment type="caution">
    <text evidence="1">The sequence shown here is derived from an EMBL/GenBank/DDBJ whole genome shotgun (WGS) entry which is preliminary data.</text>
</comment>
<gene>
    <name evidence="1" type="ORF">Tci_890128</name>
</gene>
<feature type="non-terminal residue" evidence="1">
    <location>
        <position position="1"/>
    </location>
</feature>
<dbReference type="AlphaFoldDB" id="A0A699U9U2"/>
<organism evidence="1">
    <name type="scientific">Tanacetum cinerariifolium</name>
    <name type="common">Dalmatian daisy</name>
    <name type="synonym">Chrysanthemum cinerariifolium</name>
    <dbReference type="NCBI Taxonomy" id="118510"/>
    <lineage>
        <taxon>Eukaryota</taxon>
        <taxon>Viridiplantae</taxon>
        <taxon>Streptophyta</taxon>
        <taxon>Embryophyta</taxon>
        <taxon>Tracheophyta</taxon>
        <taxon>Spermatophyta</taxon>
        <taxon>Magnoliopsida</taxon>
        <taxon>eudicotyledons</taxon>
        <taxon>Gunneridae</taxon>
        <taxon>Pentapetalae</taxon>
        <taxon>asterids</taxon>
        <taxon>campanulids</taxon>
        <taxon>Asterales</taxon>
        <taxon>Asteraceae</taxon>
        <taxon>Asteroideae</taxon>
        <taxon>Anthemideae</taxon>
        <taxon>Anthemidinae</taxon>
        <taxon>Tanacetum</taxon>
    </lineage>
</organism>
<dbReference type="EMBL" id="BKCJ011305594">
    <property type="protein sequence ID" value="GFD18159.1"/>
    <property type="molecule type" value="Genomic_DNA"/>
</dbReference>
<protein>
    <submittedName>
        <fullName evidence="1">Uncharacterized protein</fullName>
    </submittedName>
</protein>
<evidence type="ECO:0000313" key="1">
    <source>
        <dbReference type="EMBL" id="GFD18159.1"/>
    </source>
</evidence>
<accession>A0A699U9U2</accession>